<feature type="compositionally biased region" description="Low complexity" evidence="1">
    <location>
        <begin position="321"/>
        <end position="331"/>
    </location>
</feature>
<keyword evidence="3" id="KW-1185">Reference proteome</keyword>
<evidence type="ECO:0000313" key="3">
    <source>
        <dbReference type="Proteomes" id="UP000638648"/>
    </source>
</evidence>
<gene>
    <name evidence="2" type="ORF">HEB94_006082</name>
</gene>
<feature type="compositionally biased region" description="Low complexity" evidence="1">
    <location>
        <begin position="398"/>
        <end position="417"/>
    </location>
</feature>
<reference evidence="2" key="1">
    <citation type="submission" date="2020-10" db="EMBL/GenBank/DDBJ databases">
        <title>Sequencing the genomes of 1000 actinobacteria strains.</title>
        <authorList>
            <person name="Klenk H.-P."/>
        </authorList>
    </citation>
    <scope>NUCLEOTIDE SEQUENCE</scope>
    <source>
        <strain evidence="2">DSM 45354</strain>
    </source>
</reference>
<dbReference type="RefSeq" id="WP_192752845.1">
    <property type="nucleotide sequence ID" value="NZ_BAABJL010000142.1"/>
</dbReference>
<protein>
    <submittedName>
        <fullName evidence="2">Uncharacterized protein</fullName>
    </submittedName>
</protein>
<sequence length="427" mass="44017">MIPRIVVEDVGADAVLVEVNGEPVLVLSPHQSFASAVGAVERYVPEIDQDRARALVRAHLPDAPDLEVAGDTPSVPAADREERRWVPAKLVIVVAAVAAAGGIVLGQLGNNQAGPTTAQTELRSASSPFASDTFRRLAAEGDLMCTPIGTLRARCTDWDGSVMLAEANVGPEKLTVIFSYGRERIGVAVFPSGAAAHAWVSEPATRAMYPSAGTEGRFVIWGTDQEKVASYLARISGVTDSSLQGPVSSRLGGPTLPPVRMRAVPASLEGMLMGALGVTPEQVDRAISAGLDRTFSSVQASAVALLLGMPPAGESGRERSTTPTSTPTAEPEGSKQTGSHAGSSIPPGHGPQNPGPPGHLPGSDGSPTADPSGSPRLHTPNPHAQQSKKPKQEKRSPTPRQTTPATPATTNGPARTPGHGAGSPSPE</sequence>
<feature type="region of interest" description="Disordered" evidence="1">
    <location>
        <begin position="309"/>
        <end position="427"/>
    </location>
</feature>
<name>A0A927MZ53_9ACTN</name>
<dbReference type="EMBL" id="JADBEM010000001">
    <property type="protein sequence ID" value="MBE1609234.1"/>
    <property type="molecule type" value="Genomic_DNA"/>
</dbReference>
<accession>A0A927MZ53</accession>
<evidence type="ECO:0000256" key="1">
    <source>
        <dbReference type="SAM" id="MobiDB-lite"/>
    </source>
</evidence>
<proteinExistence type="predicted"/>
<evidence type="ECO:0000313" key="2">
    <source>
        <dbReference type="EMBL" id="MBE1609234.1"/>
    </source>
</evidence>
<dbReference type="Proteomes" id="UP000638648">
    <property type="component" value="Unassembled WGS sequence"/>
</dbReference>
<dbReference type="AlphaFoldDB" id="A0A927MZ53"/>
<organism evidence="2 3">
    <name type="scientific">Actinopolymorpha pittospori</name>
    <dbReference type="NCBI Taxonomy" id="648752"/>
    <lineage>
        <taxon>Bacteria</taxon>
        <taxon>Bacillati</taxon>
        <taxon>Actinomycetota</taxon>
        <taxon>Actinomycetes</taxon>
        <taxon>Propionibacteriales</taxon>
        <taxon>Actinopolymorphaceae</taxon>
        <taxon>Actinopolymorpha</taxon>
    </lineage>
</organism>
<comment type="caution">
    <text evidence="2">The sequence shown here is derived from an EMBL/GenBank/DDBJ whole genome shotgun (WGS) entry which is preliminary data.</text>
</comment>